<dbReference type="PANTHER" id="PTHR33840:SF1">
    <property type="entry name" value="TLE1 PHOSPHOLIPASE DOMAIN-CONTAINING PROTEIN"/>
    <property type="match status" value="1"/>
</dbReference>
<dbReference type="Proteomes" id="UP000563524">
    <property type="component" value="Unassembled WGS sequence"/>
</dbReference>
<comment type="caution">
    <text evidence="2">The sequence shown here is derived from an EMBL/GenBank/DDBJ whole genome shotgun (WGS) entry which is preliminary data.</text>
</comment>
<evidence type="ECO:0000313" key="2">
    <source>
        <dbReference type="EMBL" id="MBB4657502.1"/>
    </source>
</evidence>
<dbReference type="EMBL" id="JACHOB010000001">
    <property type="protein sequence ID" value="MBB4657502.1"/>
    <property type="molecule type" value="Genomic_DNA"/>
</dbReference>
<organism evidence="2 3">
    <name type="scientific">Parvularcula dongshanensis</name>
    <dbReference type="NCBI Taxonomy" id="1173995"/>
    <lineage>
        <taxon>Bacteria</taxon>
        <taxon>Pseudomonadati</taxon>
        <taxon>Pseudomonadota</taxon>
        <taxon>Alphaproteobacteria</taxon>
        <taxon>Parvularculales</taxon>
        <taxon>Parvularculaceae</taxon>
        <taxon>Parvularcula</taxon>
    </lineage>
</organism>
<protein>
    <submittedName>
        <fullName evidence="2">Uncharacterized protein (DUF2235 family)</fullName>
    </submittedName>
</protein>
<accession>A0A840HZV8</accession>
<dbReference type="AlphaFoldDB" id="A0A840HZV8"/>
<feature type="domain" description="T6SS Phospholipase effector Tle1-like catalytic" evidence="1">
    <location>
        <begin position="3"/>
        <end position="202"/>
    </location>
</feature>
<gene>
    <name evidence="2" type="ORF">GGQ59_000002</name>
</gene>
<reference evidence="2 3" key="1">
    <citation type="submission" date="2020-08" db="EMBL/GenBank/DDBJ databases">
        <title>Genomic Encyclopedia of Type Strains, Phase IV (KMG-IV): sequencing the most valuable type-strain genomes for metagenomic binning, comparative biology and taxonomic classification.</title>
        <authorList>
            <person name="Goeker M."/>
        </authorList>
    </citation>
    <scope>NUCLEOTIDE SEQUENCE [LARGE SCALE GENOMIC DNA]</scope>
    <source>
        <strain evidence="2 3">DSM 102850</strain>
    </source>
</reference>
<dbReference type="InterPro" id="IPR018712">
    <property type="entry name" value="Tle1-like_cat"/>
</dbReference>
<evidence type="ECO:0000259" key="1">
    <source>
        <dbReference type="Pfam" id="PF09994"/>
    </source>
</evidence>
<name>A0A840HZV8_9PROT</name>
<proteinExistence type="predicted"/>
<keyword evidence="3" id="KW-1185">Reference proteome</keyword>
<dbReference type="Pfam" id="PF09994">
    <property type="entry name" value="T6SS_Tle1-like_cat"/>
    <property type="match status" value="1"/>
</dbReference>
<dbReference type="PANTHER" id="PTHR33840">
    <property type="match status" value="1"/>
</dbReference>
<evidence type="ECO:0000313" key="3">
    <source>
        <dbReference type="Proteomes" id="UP000563524"/>
    </source>
</evidence>
<sequence>MRRALERLGGGVFGHGLLGNLVEAYKFLVFNFEPEDQIFVFGFSRGAFSARSFVGLLHSAGILRRSHVEKAHQAVENYRDLDPESDADVETMRQFRFQYARETYVDEADHLWRYDVHADRYDPDACTRLRVAYLGVWDTVGSMGLPSQLGDFSDWVNERYAFHDCKLTDFVRYARHAVAIDEDRPNFAPTLWTNVEDMNRQAGKTTRRTALRAAVVPGRPRLGRRGWRYQRPVGRRAALGAGRRAGKRPDDRHR</sequence>